<dbReference type="PANTHER" id="PTHR40697:SF2">
    <property type="entry name" value="ATP-NAD KINASE-RELATED"/>
    <property type="match status" value="1"/>
</dbReference>
<keyword evidence="2" id="KW-1185">Reference proteome</keyword>
<reference evidence="1 2" key="2">
    <citation type="submission" date="2010-03" db="EMBL/GenBank/DDBJ databases">
        <authorList>
            <person name="Pajon A."/>
        </authorList>
    </citation>
    <scope>NUCLEOTIDE SEQUENCE [LARGE SCALE GENOMIC DNA]</scope>
    <source>
        <strain evidence="1 2">SGP1</strain>
    </source>
</reference>
<name>A0AB94IWG0_9BACT</name>
<dbReference type="Proteomes" id="UP000008957">
    <property type="component" value="Chromosome"/>
</dbReference>
<dbReference type="AlphaFoldDB" id="A0AB94IWG0"/>
<dbReference type="RefSeq" id="WP_015556196.1">
    <property type="nucleotide sequence ID" value="NC_021038.1"/>
</dbReference>
<dbReference type="InterPro" id="IPR016064">
    <property type="entry name" value="NAD/diacylglycerol_kinase_sf"/>
</dbReference>
<dbReference type="GO" id="GO:0005524">
    <property type="term" value="F:ATP binding"/>
    <property type="evidence" value="ECO:0007669"/>
    <property type="project" value="UniProtKB-ARBA"/>
</dbReference>
<gene>
    <name evidence="1" type="ORF">SY1_06920</name>
</gene>
<dbReference type="InterPro" id="IPR039065">
    <property type="entry name" value="AcoX-like"/>
</dbReference>
<accession>A0AB94IWG0</accession>
<organism evidence="1 2">
    <name type="scientific">Fretibacterium fastidiosum</name>
    <dbReference type="NCBI Taxonomy" id="651822"/>
    <lineage>
        <taxon>Bacteria</taxon>
        <taxon>Thermotogati</taxon>
        <taxon>Synergistota</taxon>
        <taxon>Synergistia</taxon>
        <taxon>Synergistales</taxon>
        <taxon>Aminobacteriaceae</taxon>
        <taxon>Fretibacterium</taxon>
    </lineage>
</organism>
<protein>
    <submittedName>
        <fullName evidence="1">Uncharacterized conserved protein</fullName>
    </submittedName>
</protein>
<evidence type="ECO:0000313" key="1">
    <source>
        <dbReference type="EMBL" id="CBL28049.1"/>
    </source>
</evidence>
<reference evidence="2" key="1">
    <citation type="submission" date="2010-03" db="EMBL/GenBank/DDBJ databases">
        <title>The genome sequence of Synergistetes sp. SGP1.</title>
        <authorList>
            <consortium name="metaHIT consortium -- http://www.metahit.eu/"/>
            <person name="Pajon A."/>
            <person name="Turner K."/>
            <person name="Parkhill J."/>
            <person name="Wade W."/>
            <person name="Vartoukian S."/>
        </authorList>
    </citation>
    <scope>NUCLEOTIDE SEQUENCE [LARGE SCALE GENOMIC DNA]</scope>
    <source>
        <strain evidence="2">SGP1</strain>
    </source>
</reference>
<dbReference type="GO" id="GO:0006741">
    <property type="term" value="P:NADP+ biosynthetic process"/>
    <property type="evidence" value="ECO:0007669"/>
    <property type="project" value="InterPro"/>
</dbReference>
<dbReference type="Pfam" id="PF20143">
    <property type="entry name" value="NAD_kinase_C"/>
    <property type="match status" value="1"/>
</dbReference>
<dbReference type="GO" id="GO:0051287">
    <property type="term" value="F:NAD binding"/>
    <property type="evidence" value="ECO:0007669"/>
    <property type="project" value="UniProtKB-ARBA"/>
</dbReference>
<dbReference type="InterPro" id="IPR002504">
    <property type="entry name" value="NADK"/>
</dbReference>
<dbReference type="SUPFAM" id="SSF111331">
    <property type="entry name" value="NAD kinase/diacylglycerol kinase-like"/>
    <property type="match status" value="1"/>
</dbReference>
<dbReference type="EMBL" id="FP929056">
    <property type="protein sequence ID" value="CBL28049.1"/>
    <property type="molecule type" value="Genomic_DNA"/>
</dbReference>
<dbReference type="PANTHER" id="PTHR40697">
    <property type="entry name" value="ACETOIN CATABOLISM PROTEIN X"/>
    <property type="match status" value="1"/>
</dbReference>
<dbReference type="InterPro" id="IPR011386">
    <property type="entry name" value="Put_ATP-NAD_kin"/>
</dbReference>
<dbReference type="InterPro" id="IPR017438">
    <property type="entry name" value="ATP-NAD_kinase_N"/>
</dbReference>
<sequence length="373" mass="39650">MKRLGLIVNPIAGIGGKVGLKGSDGVDTLQRALLLGGEFESGKKASVALTQLGTLNKGFELYTCSGAMGAEACQRVGLPCTVVGEPCVTHTGPEDTMRAARALQRLDLDLLLFAGGDGTARDILKAVGQEVTVLGIPTGCKIHSGVYALTPQAAGLLARQCVQGRIHRAKEAEVMDIDEDLFRHGVVQARLYGYLKIPDDEALVQRTKIGGSGSSSVEALARFVAGQWQNDTLYIVGTGSTTAAVMRELGLPNTLLGVDLVYDKRVVALDCTEKRILEAVQEYDRVKIIVTIIGGQGCLFGRGNQQISAEVLRRVGRNNIIVAAGRDKVLSLKGRPLYVDTGDEEVDRSLAGYMKVVIGCEEFTVLKVAGVAL</sequence>
<dbReference type="Gene3D" id="3.40.50.10330">
    <property type="entry name" value="Probable inorganic polyphosphate/atp-NAD kinase, domain 1"/>
    <property type="match status" value="1"/>
</dbReference>
<proteinExistence type="predicted"/>
<evidence type="ECO:0000313" key="2">
    <source>
        <dbReference type="Proteomes" id="UP000008957"/>
    </source>
</evidence>
<dbReference type="KEGG" id="sbr:SY1_06920"/>
<dbReference type="PIRSF" id="PIRSF016907">
    <property type="entry name" value="Kin_ATP-NAD"/>
    <property type="match status" value="1"/>
</dbReference>
<dbReference type="Pfam" id="PF01513">
    <property type="entry name" value="NAD_kinase"/>
    <property type="match status" value="1"/>
</dbReference>
<dbReference type="GO" id="GO:0003951">
    <property type="term" value="F:NAD+ kinase activity"/>
    <property type="evidence" value="ECO:0007669"/>
    <property type="project" value="InterPro"/>
</dbReference>